<comment type="similarity">
    <text evidence="1">Belongs to the eukaryotic ribosomal protein eL28 family.</text>
</comment>
<comment type="caution">
    <text evidence="5">The sequence shown here is derived from an EMBL/GenBank/DDBJ whole genome shotgun (WGS) entry which is preliminary data.</text>
</comment>
<dbReference type="Proteomes" id="UP000816034">
    <property type="component" value="Unassembled WGS sequence"/>
</dbReference>
<dbReference type="AlphaFoldDB" id="A0AA88KHW4"/>
<sequence length="135" mass="14969">MSLIWEITKNNSSLLKRTRLYGGASFHTSPTNPLNINSEKYTKTSNASVEVTPKGDLLIKKASHDASVRKPKEYVKKTKVANKQLSVTKAAKTIVETTEGEDFRGDLKTVLVARAAKLLRLKHKSKKTTKATQSK</sequence>
<dbReference type="GO" id="GO:0003735">
    <property type="term" value="F:structural constituent of ribosome"/>
    <property type="evidence" value="ECO:0007669"/>
    <property type="project" value="InterPro"/>
</dbReference>
<dbReference type="RefSeq" id="XP_044547898.1">
    <property type="nucleotide sequence ID" value="XM_044695170.1"/>
</dbReference>
<evidence type="ECO:0000256" key="1">
    <source>
        <dbReference type="ARBA" id="ARBA00007926"/>
    </source>
</evidence>
<dbReference type="EMBL" id="PYSW02000024">
    <property type="protein sequence ID" value="KAG2382219.1"/>
    <property type="molecule type" value="Genomic_DNA"/>
</dbReference>
<dbReference type="PANTHER" id="PTHR10544">
    <property type="entry name" value="60S RIBOSOMAL PROTEIN L28"/>
    <property type="match status" value="1"/>
</dbReference>
<dbReference type="GO" id="GO:0006412">
    <property type="term" value="P:translation"/>
    <property type="evidence" value="ECO:0007669"/>
    <property type="project" value="InterPro"/>
</dbReference>
<evidence type="ECO:0000313" key="5">
    <source>
        <dbReference type="EMBL" id="KAG2382219.1"/>
    </source>
</evidence>
<keyword evidence="3" id="KW-0687">Ribonucleoprotein</keyword>
<keyword evidence="2" id="KW-0689">Ribosomal protein</keyword>
<dbReference type="InterPro" id="IPR029004">
    <property type="entry name" value="Ribosomal_eL28/Mak16"/>
</dbReference>
<protein>
    <recommendedName>
        <fullName evidence="4">Ribosomal eL28/Mak16 domain-containing protein</fullName>
    </recommendedName>
</protein>
<gene>
    <name evidence="5" type="ORF">C9374_005421</name>
</gene>
<organism evidence="5 6">
    <name type="scientific">Naegleria lovaniensis</name>
    <name type="common">Amoeba</name>
    <dbReference type="NCBI Taxonomy" id="51637"/>
    <lineage>
        <taxon>Eukaryota</taxon>
        <taxon>Discoba</taxon>
        <taxon>Heterolobosea</taxon>
        <taxon>Tetramitia</taxon>
        <taxon>Eutetramitia</taxon>
        <taxon>Vahlkampfiidae</taxon>
        <taxon>Naegleria</taxon>
    </lineage>
</organism>
<dbReference type="Gene3D" id="3.30.390.110">
    <property type="match status" value="1"/>
</dbReference>
<evidence type="ECO:0000256" key="3">
    <source>
        <dbReference type="ARBA" id="ARBA00023274"/>
    </source>
</evidence>
<name>A0AA88KHW4_NAELO</name>
<feature type="domain" description="Ribosomal eL28/Mak16" evidence="4">
    <location>
        <begin position="3"/>
        <end position="120"/>
    </location>
</feature>
<evidence type="ECO:0000313" key="6">
    <source>
        <dbReference type="Proteomes" id="UP000816034"/>
    </source>
</evidence>
<dbReference type="InterPro" id="IPR002672">
    <property type="entry name" value="Ribosomal_eL28"/>
</dbReference>
<accession>A0AA88KHW4</accession>
<dbReference type="GeneID" id="68097876"/>
<keyword evidence="6" id="KW-1185">Reference proteome</keyword>
<dbReference type="GO" id="GO:1990904">
    <property type="term" value="C:ribonucleoprotein complex"/>
    <property type="evidence" value="ECO:0007669"/>
    <property type="project" value="UniProtKB-KW"/>
</dbReference>
<proteinExistence type="inferred from homology"/>
<dbReference type="Pfam" id="PF01778">
    <property type="entry name" value="Ribosomal_L28e"/>
    <property type="match status" value="1"/>
</dbReference>
<dbReference type="GO" id="GO:0005840">
    <property type="term" value="C:ribosome"/>
    <property type="evidence" value="ECO:0007669"/>
    <property type="project" value="UniProtKB-KW"/>
</dbReference>
<evidence type="ECO:0000259" key="4">
    <source>
        <dbReference type="Pfam" id="PF01778"/>
    </source>
</evidence>
<reference evidence="5 6" key="1">
    <citation type="journal article" date="2018" name="BMC Genomics">
        <title>The genome of Naegleria lovaniensis, the basis for a comparative approach to unravel pathogenicity factors of the human pathogenic amoeba N. fowleri.</title>
        <authorList>
            <person name="Liechti N."/>
            <person name="Schurch N."/>
            <person name="Bruggmann R."/>
            <person name="Wittwer M."/>
        </authorList>
    </citation>
    <scope>NUCLEOTIDE SEQUENCE [LARGE SCALE GENOMIC DNA]</scope>
    <source>
        <strain evidence="5 6">ATCC 30569</strain>
    </source>
</reference>
<evidence type="ECO:0000256" key="2">
    <source>
        <dbReference type="ARBA" id="ARBA00022980"/>
    </source>
</evidence>